<keyword evidence="10" id="KW-1185">Reference proteome</keyword>
<keyword evidence="2 6" id="KW-0547">Nucleotide-binding</keyword>
<keyword evidence="1" id="KW-0808">Transferase</keyword>
<keyword evidence="3 9" id="KW-0418">Kinase</keyword>
<dbReference type="InterPro" id="IPR000719">
    <property type="entry name" value="Prot_kinase_dom"/>
</dbReference>
<dbReference type="SUPFAM" id="SSF48452">
    <property type="entry name" value="TPR-like"/>
    <property type="match status" value="2"/>
</dbReference>
<dbReference type="PROSITE" id="PS00108">
    <property type="entry name" value="PROTEIN_KINASE_ST"/>
    <property type="match status" value="1"/>
</dbReference>
<dbReference type="SUPFAM" id="SSF56112">
    <property type="entry name" value="Protein kinase-like (PK-like)"/>
    <property type="match status" value="1"/>
</dbReference>
<dbReference type="SMART" id="SM00028">
    <property type="entry name" value="TPR"/>
    <property type="match status" value="6"/>
</dbReference>
<dbReference type="PROSITE" id="PS00107">
    <property type="entry name" value="PROTEIN_KINASE_ATP"/>
    <property type="match status" value="1"/>
</dbReference>
<dbReference type="GO" id="GO:0005524">
    <property type="term" value="F:ATP binding"/>
    <property type="evidence" value="ECO:0007669"/>
    <property type="project" value="UniProtKB-UniRule"/>
</dbReference>
<dbReference type="SMART" id="SM00220">
    <property type="entry name" value="S_TKc"/>
    <property type="match status" value="1"/>
</dbReference>
<dbReference type="Gene3D" id="1.10.510.10">
    <property type="entry name" value="Transferase(Phosphotransferase) domain 1"/>
    <property type="match status" value="1"/>
</dbReference>
<sequence length="1045" mass="117768">MSADTTSERTIFLEALESVPKDRWDEYIDQRCAGDPELRGRVARLLEAHRSLGDFEERSVATPTNAAPDLLGVQIGSYKLLEQIGEGGMGVVYVAEQTQPVRRKVALKIIKPGMASQDVIARFEAERQALAIMDHPNIARVFDGGTTDMGHPYFVMELVQGPPITEYCDQYKLGSNERLELFEQVCRAVQHAHQKGVIHRDLKPSNVLVPRIDGRAVPMVIDFGVAKAIGQSLTDATVYTRFFQMVGTPLYMSPEQAELGIVDIDTRSDVYSLGVMLYEMLTGCTPFDHEQLKQAGFDEMRRIIREDDPPRPSARVSTLAAQDLSTVANNRHADARHLGASLKGELDWIVMKALEKNRARRYESPSALADDLKRYQVGDQVAACPPTLRYRIRKFARRNRALMVSACSILVALVAGLLVATAGMLHAIDQRERAQESERIAEQGLAQVTEEQQKQQALIDLFYDIYPRDFGLKSRGLGHTVYESIEQVSREVDADRFKDYPSVEIEVRQVFAETYTSAGEFDKARNHLYRALELAQNLYVEPSEVVAGIHASIADEIGWNQSMLPADVERTARHARKAIEIYNELGIDEPKPWFALAAALANHPQHFDEAEAAQRKCVEIAGEGSIIPLIDLGFLLQKYNDDRLDEAMSTFDRALDNYQRGNVNKPHIKANVLAARGGCFRKMGKLPEAKQEYHEAWKLYSRPNLQDEAWGHRIGYRLAELEFADSHVDQAYLLLEQIHRLAARHEVAESQVQCQSQLGWLYFQVGDYEEAERQLRAAVEAARRETGDRHADFGHAAVQLAETYEILDRPTDASERYRQVMPLTSAFVDLGAVFPLAYRVHARGMLASCGNEPELLDKAELLVNEAYANIQRYHRETDEPCFNLLRANIHRRRGHLERAIEELRVGLAKAKEPQPTIRAEYTCIPTSRCELETTLADFLVEAGRADEAKAFLDEVITIRVNTEELGPHHIQTTLARLRYGEFLLERKEYPMAKQQLVAALESLPDSQLVRGVRGRTLGNIAVCCDALNDAEEADIWRSEARTLSQ</sequence>
<feature type="domain" description="Protein kinase" evidence="8">
    <location>
        <begin position="78"/>
        <end position="373"/>
    </location>
</feature>
<keyword evidence="4 6" id="KW-0067">ATP-binding</keyword>
<dbReference type="GO" id="GO:0004674">
    <property type="term" value="F:protein serine/threonine kinase activity"/>
    <property type="evidence" value="ECO:0007669"/>
    <property type="project" value="UniProtKB-KW"/>
</dbReference>
<keyword evidence="7" id="KW-0472">Membrane</keyword>
<evidence type="ECO:0000256" key="1">
    <source>
        <dbReference type="ARBA" id="ARBA00022679"/>
    </source>
</evidence>
<dbReference type="EMBL" id="JAMXLR010000051">
    <property type="protein sequence ID" value="MCO6045114.1"/>
    <property type="molecule type" value="Genomic_DNA"/>
</dbReference>
<dbReference type="Pfam" id="PF00069">
    <property type="entry name" value="Pkinase"/>
    <property type="match status" value="1"/>
</dbReference>
<protein>
    <submittedName>
        <fullName evidence="9">Tetratricopeptide repeat-containing serine/threonine protein kinase</fullName>
    </submittedName>
</protein>
<feature type="transmembrane region" description="Helical" evidence="7">
    <location>
        <begin position="401"/>
        <end position="425"/>
    </location>
</feature>
<dbReference type="PROSITE" id="PS50011">
    <property type="entry name" value="PROTEIN_KINASE_DOM"/>
    <property type="match status" value="1"/>
</dbReference>
<dbReference type="CDD" id="cd14014">
    <property type="entry name" value="STKc_PknB_like"/>
    <property type="match status" value="1"/>
</dbReference>
<dbReference type="AlphaFoldDB" id="A0A9X2FAU2"/>
<evidence type="ECO:0000256" key="3">
    <source>
        <dbReference type="ARBA" id="ARBA00022777"/>
    </source>
</evidence>
<dbReference type="SUPFAM" id="SSF81901">
    <property type="entry name" value="HCP-like"/>
    <property type="match status" value="1"/>
</dbReference>
<keyword evidence="5" id="KW-0802">TPR repeat</keyword>
<dbReference type="InterPro" id="IPR019734">
    <property type="entry name" value="TPR_rpt"/>
</dbReference>
<comment type="caution">
    <text evidence="9">The sequence shown here is derived from an EMBL/GenBank/DDBJ whole genome shotgun (WGS) entry which is preliminary data.</text>
</comment>
<keyword evidence="9" id="KW-0723">Serine/threonine-protein kinase</keyword>
<dbReference type="InterPro" id="IPR017441">
    <property type="entry name" value="Protein_kinase_ATP_BS"/>
</dbReference>
<evidence type="ECO:0000259" key="8">
    <source>
        <dbReference type="PROSITE" id="PS50011"/>
    </source>
</evidence>
<name>A0A9X2FAU2_9BACT</name>
<feature type="repeat" description="TPR" evidence="5">
    <location>
        <begin position="505"/>
        <end position="538"/>
    </location>
</feature>
<evidence type="ECO:0000256" key="4">
    <source>
        <dbReference type="ARBA" id="ARBA00022840"/>
    </source>
</evidence>
<dbReference type="PROSITE" id="PS50005">
    <property type="entry name" value="TPR"/>
    <property type="match status" value="2"/>
</dbReference>
<dbReference type="Gene3D" id="3.30.200.20">
    <property type="entry name" value="Phosphorylase Kinase, domain 1"/>
    <property type="match status" value="1"/>
</dbReference>
<evidence type="ECO:0000256" key="6">
    <source>
        <dbReference type="PROSITE-ProRule" id="PRU10141"/>
    </source>
</evidence>
<evidence type="ECO:0000256" key="2">
    <source>
        <dbReference type="ARBA" id="ARBA00022741"/>
    </source>
</evidence>
<evidence type="ECO:0000256" key="5">
    <source>
        <dbReference type="PROSITE-ProRule" id="PRU00339"/>
    </source>
</evidence>
<dbReference type="InterPro" id="IPR008271">
    <property type="entry name" value="Ser/Thr_kinase_AS"/>
</dbReference>
<evidence type="ECO:0000256" key="7">
    <source>
        <dbReference type="SAM" id="Phobius"/>
    </source>
</evidence>
<dbReference type="PANTHER" id="PTHR43289">
    <property type="entry name" value="MITOGEN-ACTIVATED PROTEIN KINASE KINASE KINASE 20-RELATED"/>
    <property type="match status" value="1"/>
</dbReference>
<evidence type="ECO:0000313" key="9">
    <source>
        <dbReference type="EMBL" id="MCO6045114.1"/>
    </source>
</evidence>
<gene>
    <name evidence="9" type="ORF">NG895_14480</name>
</gene>
<dbReference type="RefSeq" id="WP_252853225.1">
    <property type="nucleotide sequence ID" value="NZ_JAMXLR010000051.1"/>
</dbReference>
<proteinExistence type="predicted"/>
<reference evidence="9" key="1">
    <citation type="submission" date="2022-06" db="EMBL/GenBank/DDBJ databases">
        <title>Aeoliella straminimaris, a novel planctomycete from sediments.</title>
        <authorList>
            <person name="Vitorino I.R."/>
            <person name="Lage O.M."/>
        </authorList>
    </citation>
    <scope>NUCLEOTIDE SEQUENCE</scope>
    <source>
        <strain evidence="9">ICT_H6.2</strain>
    </source>
</reference>
<dbReference type="Pfam" id="PF13424">
    <property type="entry name" value="TPR_12"/>
    <property type="match status" value="1"/>
</dbReference>
<keyword evidence="7" id="KW-1133">Transmembrane helix</keyword>
<dbReference type="PANTHER" id="PTHR43289:SF6">
    <property type="entry name" value="SERINE_THREONINE-PROTEIN KINASE NEKL-3"/>
    <property type="match status" value="1"/>
</dbReference>
<dbReference type="InterPro" id="IPR011990">
    <property type="entry name" value="TPR-like_helical_dom_sf"/>
</dbReference>
<feature type="repeat" description="TPR" evidence="5">
    <location>
        <begin position="752"/>
        <end position="785"/>
    </location>
</feature>
<feature type="binding site" evidence="6">
    <location>
        <position position="108"/>
    </location>
    <ligand>
        <name>ATP</name>
        <dbReference type="ChEBI" id="CHEBI:30616"/>
    </ligand>
</feature>
<dbReference type="Gene3D" id="1.25.40.10">
    <property type="entry name" value="Tetratricopeptide repeat domain"/>
    <property type="match status" value="3"/>
</dbReference>
<dbReference type="Proteomes" id="UP001155241">
    <property type="component" value="Unassembled WGS sequence"/>
</dbReference>
<keyword evidence="7" id="KW-0812">Transmembrane</keyword>
<organism evidence="9 10">
    <name type="scientific">Aeoliella straminimaris</name>
    <dbReference type="NCBI Taxonomy" id="2954799"/>
    <lineage>
        <taxon>Bacteria</taxon>
        <taxon>Pseudomonadati</taxon>
        <taxon>Planctomycetota</taxon>
        <taxon>Planctomycetia</taxon>
        <taxon>Pirellulales</taxon>
        <taxon>Lacipirellulaceae</taxon>
        <taxon>Aeoliella</taxon>
    </lineage>
</organism>
<evidence type="ECO:0000313" key="10">
    <source>
        <dbReference type="Proteomes" id="UP001155241"/>
    </source>
</evidence>
<dbReference type="InterPro" id="IPR011009">
    <property type="entry name" value="Kinase-like_dom_sf"/>
</dbReference>
<accession>A0A9X2FAU2</accession>